<evidence type="ECO:0008006" key="4">
    <source>
        <dbReference type="Google" id="ProtNLM"/>
    </source>
</evidence>
<comment type="caution">
    <text evidence="3">The sequence shown here is derived from an EMBL/GenBank/DDBJ whole genome shotgun (WGS) entry which is preliminary data.</text>
</comment>
<name>A0A6B1FW28_9CHLR</name>
<gene>
    <name evidence="3" type="ORF">F4148_00340</name>
</gene>
<feature type="transmembrane region" description="Helical" evidence="2">
    <location>
        <begin position="59"/>
        <end position="86"/>
    </location>
</feature>
<feature type="compositionally biased region" description="Low complexity" evidence="1">
    <location>
        <begin position="161"/>
        <end position="180"/>
    </location>
</feature>
<feature type="transmembrane region" description="Helical" evidence="2">
    <location>
        <begin position="98"/>
        <end position="124"/>
    </location>
</feature>
<keyword evidence="2" id="KW-0812">Transmembrane</keyword>
<evidence type="ECO:0000313" key="3">
    <source>
        <dbReference type="EMBL" id="MYH60267.1"/>
    </source>
</evidence>
<keyword evidence="2" id="KW-0472">Membrane</keyword>
<proteinExistence type="predicted"/>
<keyword evidence="2" id="KW-1133">Transmembrane helix</keyword>
<protein>
    <recommendedName>
        <fullName evidence="4">ABC transporter permease</fullName>
    </recommendedName>
</protein>
<sequence>MITAVRSASLAVWRAGLARNTWTLGVWLLLSALLIWYATLIPVFGQFQVTSISKNSLPLVYLAIGQAIIVIAGGIDLSLGALLLLTNALAARFMDDQPFAMVLFIAIVLIAGLGILNALVGYIINVSGVPDIVVTLATGYIWSGLPSGSCHPPEAAPPPNSAGSSPEPSPGSAAPTSCPS</sequence>
<feature type="transmembrane region" description="Helical" evidence="2">
    <location>
        <begin position="21"/>
        <end position="39"/>
    </location>
</feature>
<reference evidence="3" key="1">
    <citation type="submission" date="2019-09" db="EMBL/GenBank/DDBJ databases">
        <title>Characterisation of the sponge microbiome using genome-centric metagenomics.</title>
        <authorList>
            <person name="Engelberts J.P."/>
            <person name="Robbins S.J."/>
            <person name="De Goeij J.M."/>
            <person name="Aranda M."/>
            <person name="Bell S.C."/>
            <person name="Webster N.S."/>
        </authorList>
    </citation>
    <scope>NUCLEOTIDE SEQUENCE</scope>
    <source>
        <strain evidence="3">SB0675_bin_29</strain>
    </source>
</reference>
<dbReference type="EMBL" id="VYDA01000013">
    <property type="protein sequence ID" value="MYH60267.1"/>
    <property type="molecule type" value="Genomic_DNA"/>
</dbReference>
<dbReference type="PANTHER" id="PTHR32196">
    <property type="entry name" value="ABC TRANSPORTER PERMEASE PROTEIN YPHD-RELATED-RELATED"/>
    <property type="match status" value="1"/>
</dbReference>
<evidence type="ECO:0000256" key="2">
    <source>
        <dbReference type="SAM" id="Phobius"/>
    </source>
</evidence>
<dbReference type="GO" id="GO:0005886">
    <property type="term" value="C:plasma membrane"/>
    <property type="evidence" value="ECO:0007669"/>
    <property type="project" value="TreeGrafter"/>
</dbReference>
<feature type="region of interest" description="Disordered" evidence="1">
    <location>
        <begin position="149"/>
        <end position="180"/>
    </location>
</feature>
<evidence type="ECO:0000256" key="1">
    <source>
        <dbReference type="SAM" id="MobiDB-lite"/>
    </source>
</evidence>
<accession>A0A6B1FW28</accession>
<dbReference type="AlphaFoldDB" id="A0A6B1FW28"/>
<organism evidence="3">
    <name type="scientific">Caldilineaceae bacterium SB0675_bin_29</name>
    <dbReference type="NCBI Taxonomy" id="2605266"/>
    <lineage>
        <taxon>Bacteria</taxon>
        <taxon>Bacillati</taxon>
        <taxon>Chloroflexota</taxon>
        <taxon>Caldilineae</taxon>
        <taxon>Caldilineales</taxon>
        <taxon>Caldilineaceae</taxon>
    </lineage>
</organism>